<organism evidence="1 2">
    <name type="scientific">Daphnia magna</name>
    <dbReference type="NCBI Taxonomy" id="35525"/>
    <lineage>
        <taxon>Eukaryota</taxon>
        <taxon>Metazoa</taxon>
        <taxon>Ecdysozoa</taxon>
        <taxon>Arthropoda</taxon>
        <taxon>Crustacea</taxon>
        <taxon>Branchiopoda</taxon>
        <taxon>Diplostraca</taxon>
        <taxon>Cladocera</taxon>
        <taxon>Anomopoda</taxon>
        <taxon>Daphniidae</taxon>
        <taxon>Daphnia</taxon>
    </lineage>
</organism>
<evidence type="ECO:0000313" key="1">
    <source>
        <dbReference type="EMBL" id="KAK4025546.1"/>
    </source>
</evidence>
<dbReference type="EMBL" id="JAOYFB010000038">
    <property type="protein sequence ID" value="KAK4025546.1"/>
    <property type="molecule type" value="Genomic_DNA"/>
</dbReference>
<gene>
    <name evidence="1" type="ORF">OUZ56_014610</name>
</gene>
<sequence>MTVAINISRSSAKNKGASYPVGCIQLLADGERKELTYRDLKLHAPVGPQFRTNHVRNDNGTEEWTNKKDMRVWRFPKLVNAKPGKLLEVNASCSTM</sequence>
<protein>
    <submittedName>
        <fullName evidence="1">Uncharacterized protein</fullName>
    </submittedName>
</protein>
<name>A0ABR0AKA1_9CRUS</name>
<comment type="caution">
    <text evidence="1">The sequence shown here is derived from an EMBL/GenBank/DDBJ whole genome shotgun (WGS) entry which is preliminary data.</text>
</comment>
<proteinExistence type="predicted"/>
<accession>A0ABR0AKA1</accession>
<evidence type="ECO:0000313" key="2">
    <source>
        <dbReference type="Proteomes" id="UP001234178"/>
    </source>
</evidence>
<keyword evidence="2" id="KW-1185">Reference proteome</keyword>
<dbReference type="Proteomes" id="UP001234178">
    <property type="component" value="Unassembled WGS sequence"/>
</dbReference>
<reference evidence="1 2" key="1">
    <citation type="journal article" date="2023" name="Nucleic Acids Res.">
        <title>The hologenome of Daphnia magna reveals possible DNA methylation and microbiome-mediated evolution of the host genome.</title>
        <authorList>
            <person name="Chaturvedi A."/>
            <person name="Li X."/>
            <person name="Dhandapani V."/>
            <person name="Marshall H."/>
            <person name="Kissane S."/>
            <person name="Cuenca-Cambronero M."/>
            <person name="Asole G."/>
            <person name="Calvet F."/>
            <person name="Ruiz-Romero M."/>
            <person name="Marangio P."/>
            <person name="Guigo R."/>
            <person name="Rago D."/>
            <person name="Mirbahai L."/>
            <person name="Eastwood N."/>
            <person name="Colbourne J.K."/>
            <person name="Zhou J."/>
            <person name="Mallon E."/>
            <person name="Orsini L."/>
        </authorList>
    </citation>
    <scope>NUCLEOTIDE SEQUENCE [LARGE SCALE GENOMIC DNA]</scope>
    <source>
        <strain evidence="1">LRV0_1</strain>
    </source>
</reference>